<organism evidence="5 6">
    <name type="scientific">Purpureocillium lilacinum</name>
    <name type="common">Paecilomyces lilacinus</name>
    <dbReference type="NCBI Taxonomy" id="33203"/>
    <lineage>
        <taxon>Eukaryota</taxon>
        <taxon>Fungi</taxon>
        <taxon>Dikarya</taxon>
        <taxon>Ascomycota</taxon>
        <taxon>Pezizomycotina</taxon>
        <taxon>Sordariomycetes</taxon>
        <taxon>Hypocreomycetidae</taxon>
        <taxon>Hypocreales</taxon>
        <taxon>Ophiocordycipitaceae</taxon>
        <taxon>Purpureocillium</taxon>
    </lineage>
</organism>
<comment type="similarity">
    <text evidence="1">Belongs to the TRIAP1/MDM35 family.</text>
</comment>
<evidence type="ECO:0000256" key="1">
    <source>
        <dbReference type="ARBA" id="ARBA00006196"/>
    </source>
</evidence>
<accession>A0A179HTS5</accession>
<dbReference type="Pfam" id="PF05254">
    <property type="entry name" value="UPF0203"/>
    <property type="match status" value="1"/>
</dbReference>
<dbReference type="AlphaFoldDB" id="A0A179HTS5"/>
<dbReference type="EMBL" id="LSBI01000002">
    <property type="protein sequence ID" value="OAQ92971.1"/>
    <property type="molecule type" value="Genomic_DNA"/>
</dbReference>
<evidence type="ECO:0000313" key="5">
    <source>
        <dbReference type="EMBL" id="OAQ92971.1"/>
    </source>
</evidence>
<dbReference type="InterPro" id="IPR007918">
    <property type="entry name" value="MDM35_apoptosis"/>
</dbReference>
<dbReference type="STRING" id="33203.A0A179HTS5"/>
<feature type="region of interest" description="Disordered" evidence="3">
    <location>
        <begin position="74"/>
        <end position="105"/>
    </location>
</feature>
<keyword evidence="2" id="KW-1015">Disulfide bond</keyword>
<evidence type="ECO:0000313" key="4">
    <source>
        <dbReference type="EMBL" id="OAQ79274.1"/>
    </source>
</evidence>
<reference evidence="5 6" key="1">
    <citation type="submission" date="2016-02" db="EMBL/GenBank/DDBJ databases">
        <title>Biosynthesis of antibiotic leucinostatins and their inhibition on Phytophthora in bio-control Purpureocillium lilacinum.</title>
        <authorList>
            <person name="Wang G."/>
            <person name="Liu Z."/>
            <person name="Lin R."/>
            <person name="Li E."/>
            <person name="Mao Z."/>
            <person name="Ling J."/>
            <person name="Yin W."/>
            <person name="Xie B."/>
        </authorList>
    </citation>
    <scope>NUCLEOTIDE SEQUENCE [LARGE SCALE GENOMIC DNA]</scope>
    <source>
        <strain evidence="4">PLBJ-1</strain>
        <strain evidence="5">PLFJ-1</strain>
    </source>
</reference>
<sequence length="105" mass="12036">MLQRFTESRLRSRIISSTYIILSQPFRLPSQLLTSSPASNAPPVTMSASLAPECNEVKERYDTCFLKWYIPPRRRKGQPGVRRPVQGIPKVSRCAERQGHRQAPR</sequence>
<dbReference type="Proteomes" id="UP000078340">
    <property type="component" value="Unassembled WGS sequence"/>
</dbReference>
<comment type="caution">
    <text evidence="5">The sequence shown here is derived from an EMBL/GenBank/DDBJ whole genome shotgun (WGS) entry which is preliminary data.</text>
</comment>
<proteinExistence type="inferred from homology"/>
<gene>
    <name evidence="4" type="ORF">VFPBJ_07395</name>
    <name evidence="5" type="ORF">VFPFJ_02132</name>
</gene>
<evidence type="ECO:0000313" key="6">
    <source>
        <dbReference type="Proteomes" id="UP000078340"/>
    </source>
</evidence>
<evidence type="ECO:0000256" key="2">
    <source>
        <dbReference type="ARBA" id="ARBA00023157"/>
    </source>
</evidence>
<evidence type="ECO:0000256" key="3">
    <source>
        <dbReference type="SAM" id="MobiDB-lite"/>
    </source>
</evidence>
<dbReference type="EMBL" id="LSBH01000005">
    <property type="protein sequence ID" value="OAQ79274.1"/>
    <property type="molecule type" value="Genomic_DNA"/>
</dbReference>
<protein>
    <submittedName>
        <fullName evidence="5">Uncharacterized protein</fullName>
    </submittedName>
</protein>
<dbReference type="Proteomes" id="UP000078240">
    <property type="component" value="Unassembled WGS sequence"/>
</dbReference>
<name>A0A179HTS5_PURLI</name>